<dbReference type="InterPro" id="IPR036397">
    <property type="entry name" value="RNaseH_sf"/>
</dbReference>
<dbReference type="PANTHER" id="PTHR33939:SF1">
    <property type="entry name" value="DUF4371 DOMAIN-CONTAINING PROTEIN"/>
    <property type="match status" value="1"/>
</dbReference>
<dbReference type="PANTHER" id="PTHR33939">
    <property type="entry name" value="PROTEIN CBG22215"/>
    <property type="match status" value="1"/>
</dbReference>
<dbReference type="EMBL" id="NCKW01016878">
    <property type="protein sequence ID" value="POM60396.1"/>
    <property type="molecule type" value="Genomic_DNA"/>
</dbReference>
<sequence>MTTITGISTRNNLKSGFQNSVRRWRKNMVLVTSIWLEPPTTRTKQIRLQLHGPLDLNFVLIIVSSDIWFEENYTKAELLELVRSNKPKPKYQATHIATSHGHLVYFTPPYHPELQPIELICAHVKNEVANDPASSMQELRLKIDAAFDTIKSDQCILTHSKG</sequence>
<proteinExistence type="predicted"/>
<dbReference type="OrthoDB" id="128368at2759"/>
<gene>
    <name evidence="1" type="ORF">PHPALM_30757</name>
</gene>
<accession>A0A2P4X4D0</accession>
<reference evidence="1 2" key="1">
    <citation type="journal article" date="2017" name="Genome Biol. Evol.">
        <title>Phytophthora megakarya and P. palmivora, closely related causal agents of cacao black pod rot, underwent increases in genome sizes and gene numbers by different mechanisms.</title>
        <authorList>
            <person name="Ali S.S."/>
            <person name="Shao J."/>
            <person name="Lary D.J."/>
            <person name="Kronmiller B."/>
            <person name="Shen D."/>
            <person name="Strem M.D."/>
            <person name="Amoako-Attah I."/>
            <person name="Akrofi A.Y."/>
            <person name="Begoude B.A."/>
            <person name="Ten Hoopen G.M."/>
            <person name="Coulibaly K."/>
            <person name="Kebe B.I."/>
            <person name="Melnick R.L."/>
            <person name="Guiltinan M.J."/>
            <person name="Tyler B.M."/>
            <person name="Meinhardt L.W."/>
            <person name="Bailey B.A."/>
        </authorList>
    </citation>
    <scope>NUCLEOTIDE SEQUENCE [LARGE SCALE GENOMIC DNA]</scope>
    <source>
        <strain evidence="2">sbr112.9</strain>
    </source>
</reference>
<evidence type="ECO:0000313" key="2">
    <source>
        <dbReference type="Proteomes" id="UP000237271"/>
    </source>
</evidence>
<evidence type="ECO:0008006" key="3">
    <source>
        <dbReference type="Google" id="ProtNLM"/>
    </source>
</evidence>
<comment type="caution">
    <text evidence="1">The sequence shown here is derived from an EMBL/GenBank/DDBJ whole genome shotgun (WGS) entry which is preliminary data.</text>
</comment>
<organism evidence="1 2">
    <name type="scientific">Phytophthora palmivora</name>
    <dbReference type="NCBI Taxonomy" id="4796"/>
    <lineage>
        <taxon>Eukaryota</taxon>
        <taxon>Sar</taxon>
        <taxon>Stramenopiles</taxon>
        <taxon>Oomycota</taxon>
        <taxon>Peronosporomycetes</taxon>
        <taxon>Peronosporales</taxon>
        <taxon>Peronosporaceae</taxon>
        <taxon>Phytophthora</taxon>
    </lineage>
</organism>
<keyword evidence="2" id="KW-1185">Reference proteome</keyword>
<evidence type="ECO:0000313" key="1">
    <source>
        <dbReference type="EMBL" id="POM60396.1"/>
    </source>
</evidence>
<dbReference type="Gene3D" id="3.30.420.10">
    <property type="entry name" value="Ribonuclease H-like superfamily/Ribonuclease H"/>
    <property type="match status" value="1"/>
</dbReference>
<protein>
    <recommendedName>
        <fullName evidence="3">Tc1-like transposase DDE domain-containing protein</fullName>
    </recommendedName>
</protein>
<dbReference type="GO" id="GO:0003676">
    <property type="term" value="F:nucleic acid binding"/>
    <property type="evidence" value="ECO:0007669"/>
    <property type="project" value="InterPro"/>
</dbReference>
<name>A0A2P4X4D0_9STRA</name>
<dbReference type="AlphaFoldDB" id="A0A2P4X4D0"/>
<dbReference type="Proteomes" id="UP000237271">
    <property type="component" value="Unassembled WGS sequence"/>
</dbReference>